<accession>A0A6B9WRT2</accession>
<proteinExistence type="predicted"/>
<organism evidence="1 2">
    <name type="scientific">Escherichia phage glasur</name>
    <dbReference type="NCBI Taxonomy" id="2696400"/>
    <lineage>
        <taxon>Viruses</taxon>
        <taxon>Duplodnaviria</taxon>
        <taxon>Heunggongvirae</taxon>
        <taxon>Uroviricota</taxon>
        <taxon>Caudoviricetes</taxon>
        <taxon>Autographivirales</taxon>
        <taxon>Autoscriptoviridae</taxon>
        <taxon>Stentvirinae</taxon>
        <taxon>Bonnellvirus</taxon>
        <taxon>Bonnellvirus glasur</taxon>
    </lineage>
</organism>
<dbReference type="Proteomes" id="UP000465135">
    <property type="component" value="Segment"/>
</dbReference>
<gene>
    <name evidence="1" type="ORF">glasur_13</name>
</gene>
<reference evidence="2" key="1">
    <citation type="submission" date="2019-12" db="EMBL/GenBank/DDBJ databases">
        <authorList>
            <person name="Olsen N.S."/>
            <person name="Junco L.M.F."/>
            <person name="Kot W."/>
            <person name="Hansen L.H."/>
        </authorList>
    </citation>
    <scope>NUCLEOTIDE SEQUENCE [LARGE SCALE GENOMIC DNA]</scope>
</reference>
<sequence length="81" mass="8737">MAKYDVYKDGEGDWTIVPEGQKIAAPVDVIAMNGAAAETLADVQRIATTKRAGFEANRTHVKSQAVINRFGPYELAGTIEV</sequence>
<name>A0A6B9WRT2_9CAUD</name>
<evidence type="ECO:0000313" key="2">
    <source>
        <dbReference type="Proteomes" id="UP000465135"/>
    </source>
</evidence>
<dbReference type="EMBL" id="MN850583">
    <property type="protein sequence ID" value="QHR67402.1"/>
    <property type="molecule type" value="Genomic_DNA"/>
</dbReference>
<keyword evidence="2" id="KW-1185">Reference proteome</keyword>
<evidence type="ECO:0000313" key="1">
    <source>
        <dbReference type="EMBL" id="QHR67402.1"/>
    </source>
</evidence>
<protein>
    <submittedName>
        <fullName evidence="1">Uncharacterized protein</fullName>
    </submittedName>
</protein>